<dbReference type="Pfam" id="PF14137">
    <property type="entry name" value="DUF4304"/>
    <property type="match status" value="1"/>
</dbReference>
<proteinExistence type="predicted"/>
<sequence>MKEKFNNIINGTVKPLLKSNGFSKKGLDFLKKKDDLIFIINFQKSRGNSFDESKFYINCGIHSTIIDQIIGRKKTLDPKEYECHFRSRISTIIQSETDRYSIVEETDLEISAENISSDLKAVINLFDSIKNTNDLTDLMIAKNGLNNYEELFEFLLLTDNWKELKRYIQKLFSTFGQEQRWTIFQNRLSNILLKHNRRETISDLLK</sequence>
<name>A0A1N6GF93_9FLAO</name>
<dbReference type="EMBL" id="FSRK01000001">
    <property type="protein sequence ID" value="SIO06156.1"/>
    <property type="molecule type" value="Genomic_DNA"/>
</dbReference>
<dbReference type="AlphaFoldDB" id="A0A1N6GF93"/>
<protein>
    <recommendedName>
        <fullName evidence="3">DUF4304 domain-containing protein</fullName>
    </recommendedName>
</protein>
<evidence type="ECO:0008006" key="3">
    <source>
        <dbReference type="Google" id="ProtNLM"/>
    </source>
</evidence>
<evidence type="ECO:0000313" key="1">
    <source>
        <dbReference type="EMBL" id="SIO06156.1"/>
    </source>
</evidence>
<dbReference type="InterPro" id="IPR025412">
    <property type="entry name" value="DUF4304"/>
</dbReference>
<dbReference type="Proteomes" id="UP000185207">
    <property type="component" value="Unassembled WGS sequence"/>
</dbReference>
<reference evidence="2" key="1">
    <citation type="submission" date="2016-11" db="EMBL/GenBank/DDBJ databases">
        <authorList>
            <person name="Varghese N."/>
            <person name="Submissions S."/>
        </authorList>
    </citation>
    <scope>NUCLEOTIDE SEQUENCE [LARGE SCALE GENOMIC DNA]</scope>
    <source>
        <strain evidence="2">DSM 27623</strain>
    </source>
</reference>
<accession>A0A1N6GF93</accession>
<dbReference type="RefSeq" id="WP_074234849.1">
    <property type="nucleotide sequence ID" value="NZ_FSRK01000001.1"/>
</dbReference>
<evidence type="ECO:0000313" key="2">
    <source>
        <dbReference type="Proteomes" id="UP000185207"/>
    </source>
</evidence>
<organism evidence="1 2">
    <name type="scientific">Epilithonimonas zeae</name>
    <dbReference type="NCBI Taxonomy" id="1416779"/>
    <lineage>
        <taxon>Bacteria</taxon>
        <taxon>Pseudomonadati</taxon>
        <taxon>Bacteroidota</taxon>
        <taxon>Flavobacteriia</taxon>
        <taxon>Flavobacteriales</taxon>
        <taxon>Weeksellaceae</taxon>
        <taxon>Chryseobacterium group</taxon>
        <taxon>Epilithonimonas</taxon>
    </lineage>
</organism>
<gene>
    <name evidence="1" type="ORF">SAMN05444409_1814</name>
</gene>
<dbReference type="OrthoDB" id="8419961at2"/>
<dbReference type="STRING" id="1416779.SAMN05444409_1814"/>
<keyword evidence="2" id="KW-1185">Reference proteome</keyword>